<dbReference type="SUPFAM" id="SSF48264">
    <property type="entry name" value="Cytochrome P450"/>
    <property type="match status" value="1"/>
</dbReference>
<keyword evidence="12 15" id="KW-0503">Monooxygenase</keyword>
<dbReference type="Pfam" id="PF00067">
    <property type="entry name" value="p450"/>
    <property type="match status" value="1"/>
</dbReference>
<evidence type="ECO:0000256" key="8">
    <source>
        <dbReference type="ARBA" id="ARBA00022824"/>
    </source>
</evidence>
<comment type="similarity">
    <text evidence="5 15">Belongs to the cytochrome P450 family.</text>
</comment>
<evidence type="ECO:0000256" key="14">
    <source>
        <dbReference type="PIRSR" id="PIRSR602401-1"/>
    </source>
</evidence>
<dbReference type="InterPro" id="IPR002401">
    <property type="entry name" value="Cyt_P450_E_grp-I"/>
</dbReference>
<dbReference type="CDD" id="cd11056">
    <property type="entry name" value="CYP6-like"/>
    <property type="match status" value="1"/>
</dbReference>
<evidence type="ECO:0000256" key="6">
    <source>
        <dbReference type="ARBA" id="ARBA00022617"/>
    </source>
</evidence>
<dbReference type="RefSeq" id="XP_033356353.1">
    <property type="nucleotide sequence ID" value="XM_033500462.1"/>
</dbReference>
<keyword evidence="10 15" id="KW-0560">Oxidoreductase</keyword>
<proteinExistence type="inferred from homology"/>
<evidence type="ECO:0000256" key="16">
    <source>
        <dbReference type="SAM" id="Phobius"/>
    </source>
</evidence>
<dbReference type="FunFam" id="1.10.630.10:FF:000042">
    <property type="entry name" value="Cytochrome P450"/>
    <property type="match status" value="1"/>
</dbReference>
<keyword evidence="9" id="KW-0492">Microsome</keyword>
<evidence type="ECO:0000256" key="11">
    <source>
        <dbReference type="ARBA" id="ARBA00023004"/>
    </source>
</evidence>
<evidence type="ECO:0000256" key="10">
    <source>
        <dbReference type="ARBA" id="ARBA00023002"/>
    </source>
</evidence>
<dbReference type="PROSITE" id="PS00086">
    <property type="entry name" value="CYTOCHROME_P450"/>
    <property type="match status" value="1"/>
</dbReference>
<dbReference type="InterPro" id="IPR036396">
    <property type="entry name" value="Cyt_P450_sf"/>
</dbReference>
<dbReference type="Proteomes" id="UP000504631">
    <property type="component" value="Unplaced"/>
</dbReference>
<dbReference type="GO" id="GO:0016705">
    <property type="term" value="F:oxidoreductase activity, acting on paired donors, with incorporation or reduction of molecular oxygen"/>
    <property type="evidence" value="ECO:0007669"/>
    <property type="project" value="InterPro"/>
</dbReference>
<keyword evidence="6 14" id="KW-0349">Heme</keyword>
<dbReference type="PRINTS" id="PR00463">
    <property type="entry name" value="EP450I"/>
</dbReference>
<dbReference type="GO" id="GO:0020037">
    <property type="term" value="F:heme binding"/>
    <property type="evidence" value="ECO:0007669"/>
    <property type="project" value="InterPro"/>
</dbReference>
<keyword evidence="11 14" id="KW-0408">Iron</keyword>
<dbReference type="GO" id="GO:0005789">
    <property type="term" value="C:endoplasmic reticulum membrane"/>
    <property type="evidence" value="ECO:0007669"/>
    <property type="project" value="UniProtKB-SubCell"/>
</dbReference>
<comment type="subcellular location">
    <subcellularLocation>
        <location evidence="4">Endoplasmic reticulum membrane</location>
        <topology evidence="4">Peripheral membrane protein</topology>
    </subcellularLocation>
    <subcellularLocation>
        <location evidence="3">Microsome membrane</location>
        <topology evidence="3">Peripheral membrane protein</topology>
    </subcellularLocation>
</comment>
<evidence type="ECO:0000256" key="1">
    <source>
        <dbReference type="ARBA" id="ARBA00001971"/>
    </source>
</evidence>
<accession>A0A6J3KSL5</accession>
<dbReference type="PANTHER" id="PTHR24292">
    <property type="entry name" value="CYTOCHROME P450"/>
    <property type="match status" value="1"/>
</dbReference>
<keyword evidence="16" id="KW-1133">Transmembrane helix</keyword>
<comment type="function">
    <text evidence="2">May be involved in the metabolism of insect hormones and in the breakdown of synthetic insecticides.</text>
</comment>
<evidence type="ECO:0000256" key="13">
    <source>
        <dbReference type="ARBA" id="ARBA00023136"/>
    </source>
</evidence>
<dbReference type="InterPro" id="IPR001128">
    <property type="entry name" value="Cyt_P450"/>
</dbReference>
<evidence type="ECO:0000313" key="18">
    <source>
        <dbReference type="RefSeq" id="XP_033356353.1"/>
    </source>
</evidence>
<comment type="cofactor">
    <cofactor evidence="1 14">
        <name>heme</name>
        <dbReference type="ChEBI" id="CHEBI:30413"/>
    </cofactor>
</comment>
<evidence type="ECO:0000256" key="4">
    <source>
        <dbReference type="ARBA" id="ARBA00004406"/>
    </source>
</evidence>
<evidence type="ECO:0000256" key="3">
    <source>
        <dbReference type="ARBA" id="ARBA00004174"/>
    </source>
</evidence>
<sequence length="496" mass="56927">MTYPFFTLLVGAFLLLCFYLYLRHNHWKRNGIPTVKGSIPILGHLLPLMTGRMNFAELIQKAYKEYKDHSMVGMYKGITPMLLVRDPNVVKTVLQSNFTSFHENGSKIEPDADPLLSKNPFFCYGDVWLNGRKRLTYAFSNVRLKILFTAVIGVCKKFENFLNKQLGKNNKYEVELKSLFLKFTGEVVANAGFGIEGHCFEDARNANAFDQLFGHMLAESLLSIIRSYLPSINRFLKIKFLPKQVDQFFRNIVTENLKVRRNEPVHRNDFLQLMIDMEKTGEHIDEEVVAAHAVSFFFDGVETSSITLRFVGYDLAVHPDIQNKLRNEVISAIAKHGGLTYEALKDMTYMNQVISESQRCHAAVCFMHKVCTEEFELQGSDGLTYRAKPGTEIFISVHGFHSDPTYWVDPEVFDPERFNEERKQTIEKMTFLPFGEGPRICVGMKMAMLQMKACLANLLRNYKLELSPKTHIPLKMSANLMLSEVDDGIWVYISKL</sequence>
<evidence type="ECO:0000256" key="9">
    <source>
        <dbReference type="ARBA" id="ARBA00022848"/>
    </source>
</evidence>
<dbReference type="Gene3D" id="1.10.630.10">
    <property type="entry name" value="Cytochrome P450"/>
    <property type="match status" value="1"/>
</dbReference>
<feature type="binding site" description="axial binding residue" evidence="14">
    <location>
        <position position="441"/>
    </location>
    <ligand>
        <name>heme</name>
        <dbReference type="ChEBI" id="CHEBI:30413"/>
    </ligand>
    <ligandPart>
        <name>Fe</name>
        <dbReference type="ChEBI" id="CHEBI:18248"/>
    </ligandPart>
</feature>
<feature type="transmembrane region" description="Helical" evidence="16">
    <location>
        <begin position="6"/>
        <end position="22"/>
    </location>
</feature>
<dbReference type="GeneID" id="117236974"/>
<protein>
    <submittedName>
        <fullName evidence="18">Cytochrome P450 9e2-like</fullName>
    </submittedName>
</protein>
<evidence type="ECO:0000256" key="7">
    <source>
        <dbReference type="ARBA" id="ARBA00022723"/>
    </source>
</evidence>
<dbReference type="GO" id="GO:0005506">
    <property type="term" value="F:iron ion binding"/>
    <property type="evidence" value="ECO:0007669"/>
    <property type="project" value="InterPro"/>
</dbReference>
<dbReference type="InterPro" id="IPR017972">
    <property type="entry name" value="Cyt_P450_CS"/>
</dbReference>
<gene>
    <name evidence="18" type="primary">LOC117236974</name>
</gene>
<dbReference type="InterPro" id="IPR050476">
    <property type="entry name" value="Insect_CytP450_Detox"/>
</dbReference>
<keyword evidence="16" id="KW-0812">Transmembrane</keyword>
<keyword evidence="8" id="KW-0256">Endoplasmic reticulum</keyword>
<dbReference type="AlphaFoldDB" id="A0A6J3KSL5"/>
<dbReference type="KEGG" id="bvk:117236974"/>
<evidence type="ECO:0000313" key="17">
    <source>
        <dbReference type="Proteomes" id="UP000504631"/>
    </source>
</evidence>
<dbReference type="GO" id="GO:0004497">
    <property type="term" value="F:monooxygenase activity"/>
    <property type="evidence" value="ECO:0007669"/>
    <property type="project" value="UniProtKB-KW"/>
</dbReference>
<evidence type="ECO:0000256" key="2">
    <source>
        <dbReference type="ARBA" id="ARBA00003690"/>
    </source>
</evidence>
<keyword evidence="17" id="KW-1185">Reference proteome</keyword>
<evidence type="ECO:0000256" key="12">
    <source>
        <dbReference type="ARBA" id="ARBA00023033"/>
    </source>
</evidence>
<evidence type="ECO:0000256" key="5">
    <source>
        <dbReference type="ARBA" id="ARBA00010617"/>
    </source>
</evidence>
<evidence type="ECO:0000256" key="15">
    <source>
        <dbReference type="RuleBase" id="RU000461"/>
    </source>
</evidence>
<organism evidence="17 18">
    <name type="scientific">Bombus vosnesenskii</name>
    <dbReference type="NCBI Taxonomy" id="207650"/>
    <lineage>
        <taxon>Eukaryota</taxon>
        <taxon>Metazoa</taxon>
        <taxon>Ecdysozoa</taxon>
        <taxon>Arthropoda</taxon>
        <taxon>Hexapoda</taxon>
        <taxon>Insecta</taxon>
        <taxon>Pterygota</taxon>
        <taxon>Neoptera</taxon>
        <taxon>Endopterygota</taxon>
        <taxon>Hymenoptera</taxon>
        <taxon>Apocrita</taxon>
        <taxon>Aculeata</taxon>
        <taxon>Apoidea</taxon>
        <taxon>Anthophila</taxon>
        <taxon>Apidae</taxon>
        <taxon>Bombus</taxon>
        <taxon>Pyrobombus</taxon>
    </lineage>
</organism>
<dbReference type="PANTHER" id="PTHR24292:SF84">
    <property type="entry name" value="CYTOCHROME P450 28A5-RELATED"/>
    <property type="match status" value="1"/>
</dbReference>
<reference evidence="18" key="1">
    <citation type="submission" date="2025-08" db="UniProtKB">
        <authorList>
            <consortium name="RefSeq"/>
        </authorList>
    </citation>
    <scope>IDENTIFICATION</scope>
    <source>
        <tissue evidence="18">Muscle</tissue>
    </source>
</reference>
<dbReference type="PRINTS" id="PR00385">
    <property type="entry name" value="P450"/>
</dbReference>
<keyword evidence="13 16" id="KW-0472">Membrane</keyword>
<name>A0A6J3KSL5_9HYME</name>
<keyword evidence="7 14" id="KW-0479">Metal-binding</keyword>